<dbReference type="InterPro" id="IPR025232">
    <property type="entry name" value="DUF4174"/>
</dbReference>
<dbReference type="GeneID" id="47102367"/>
<organism evidence="4 5">
    <name type="scientific">Vibrio owensii CAIM 1854 = LMG 25443</name>
    <dbReference type="NCBI Taxonomy" id="1229493"/>
    <lineage>
        <taxon>Bacteria</taxon>
        <taxon>Pseudomonadati</taxon>
        <taxon>Pseudomonadota</taxon>
        <taxon>Gammaproteobacteria</taxon>
        <taxon>Vibrionales</taxon>
        <taxon>Vibrionaceae</taxon>
        <taxon>Vibrio</taxon>
    </lineage>
</organism>
<dbReference type="Proteomes" id="UP000031586">
    <property type="component" value="Unassembled WGS sequence"/>
</dbReference>
<gene>
    <name evidence="4" type="ORF">H735_03130</name>
</gene>
<dbReference type="Pfam" id="PF13778">
    <property type="entry name" value="DUF4174"/>
    <property type="match status" value="1"/>
</dbReference>
<feature type="signal peptide" evidence="2">
    <location>
        <begin position="1"/>
        <end position="20"/>
    </location>
</feature>
<protein>
    <recommendedName>
        <fullName evidence="3">DUF4174 domain-containing protein</fullName>
    </recommendedName>
</protein>
<keyword evidence="1 2" id="KW-0732">Signal</keyword>
<reference evidence="4 5" key="1">
    <citation type="submission" date="2014-07" db="EMBL/GenBank/DDBJ databases">
        <title>Unique and conserved regions in Vibrio harveyi and related species in comparison with the shrimp pathogen Vibrio harveyi CAIM 1792.</title>
        <authorList>
            <person name="Espinoza-Valles I."/>
            <person name="Vora G."/>
            <person name="Leekitcharoenphon P."/>
            <person name="Ussery D."/>
            <person name="Hoj L."/>
            <person name="Gomez-Gil B."/>
        </authorList>
    </citation>
    <scope>NUCLEOTIDE SEQUENCE [LARGE SCALE GENOMIC DNA]</scope>
    <source>
        <strain evidence="5">CAIM 1854 / LMG 25443</strain>
    </source>
</reference>
<proteinExistence type="predicted"/>
<evidence type="ECO:0000259" key="3">
    <source>
        <dbReference type="Pfam" id="PF13778"/>
    </source>
</evidence>
<evidence type="ECO:0000313" key="5">
    <source>
        <dbReference type="Proteomes" id="UP000031586"/>
    </source>
</evidence>
<evidence type="ECO:0000256" key="1">
    <source>
        <dbReference type="ARBA" id="ARBA00022729"/>
    </source>
</evidence>
<evidence type="ECO:0000313" key="4">
    <source>
        <dbReference type="EMBL" id="KIF54395.1"/>
    </source>
</evidence>
<accession>A0A0C1ZBD4</accession>
<evidence type="ECO:0000256" key="2">
    <source>
        <dbReference type="SAM" id="SignalP"/>
    </source>
</evidence>
<comment type="caution">
    <text evidence="4">The sequence shown here is derived from an EMBL/GenBank/DDBJ whole genome shotgun (WGS) entry which is preliminary data.</text>
</comment>
<name>A0A0C1ZBD4_9VIBR</name>
<dbReference type="RefSeq" id="WP_005440978.1">
    <property type="nucleotide sequence ID" value="NZ_BAOH01000086.1"/>
</dbReference>
<dbReference type="EMBL" id="JPRD01000007">
    <property type="protein sequence ID" value="KIF54395.1"/>
    <property type="molecule type" value="Genomic_DNA"/>
</dbReference>
<dbReference type="AlphaFoldDB" id="A0A0C1ZBD4"/>
<feature type="chain" id="PRO_5002144101" description="DUF4174 domain-containing protein" evidence="2">
    <location>
        <begin position="21"/>
        <end position="146"/>
    </location>
</feature>
<sequence>MNKTTIALLLSCLISSAAFGYPAHSQYWPHRSVLYFAPANDDHVKQFLLEALMNECELEDRDVITLVIAEDGYTQPSWLKEEFDLKMLAKLYEVKQGQHTAILLGKDGEEKHRWGAKTDWQFINNLIDEMPMRKREMQQKRSPCAI</sequence>
<feature type="domain" description="DUF4174" evidence="3">
    <location>
        <begin position="25"/>
        <end position="136"/>
    </location>
</feature>
<dbReference type="PATRIC" id="fig|1229493.5.peg.5339"/>